<accession>A0A7S4CUN0</accession>
<reference evidence="2" key="1">
    <citation type="submission" date="2021-01" db="EMBL/GenBank/DDBJ databases">
        <authorList>
            <person name="Corre E."/>
            <person name="Pelletier E."/>
            <person name="Niang G."/>
            <person name="Scheremetjew M."/>
            <person name="Finn R."/>
            <person name="Kale V."/>
            <person name="Holt S."/>
            <person name="Cochrane G."/>
            <person name="Meng A."/>
            <person name="Brown T."/>
            <person name="Cohen L."/>
        </authorList>
    </citation>
    <scope>NUCLEOTIDE SEQUENCE</scope>
    <source>
        <strain evidence="2">CCMP1594</strain>
    </source>
</reference>
<keyword evidence="1" id="KW-0812">Transmembrane</keyword>
<name>A0A7S4CUN0_9EUGL</name>
<dbReference type="AlphaFoldDB" id="A0A7S4CUN0"/>
<protein>
    <submittedName>
        <fullName evidence="2">Uncharacterized protein</fullName>
    </submittedName>
</protein>
<proteinExistence type="predicted"/>
<organism evidence="2">
    <name type="scientific">Eutreptiella gymnastica</name>
    <dbReference type="NCBI Taxonomy" id="73025"/>
    <lineage>
        <taxon>Eukaryota</taxon>
        <taxon>Discoba</taxon>
        <taxon>Euglenozoa</taxon>
        <taxon>Euglenida</taxon>
        <taxon>Spirocuta</taxon>
        <taxon>Euglenophyceae</taxon>
        <taxon>Eutreptiales</taxon>
        <taxon>Eutreptiaceae</taxon>
        <taxon>Eutreptiella</taxon>
    </lineage>
</organism>
<feature type="transmembrane region" description="Helical" evidence="1">
    <location>
        <begin position="64"/>
        <end position="88"/>
    </location>
</feature>
<keyword evidence="1" id="KW-0472">Membrane</keyword>
<evidence type="ECO:0000313" key="2">
    <source>
        <dbReference type="EMBL" id="CAE0807015.1"/>
    </source>
</evidence>
<gene>
    <name evidence="2" type="ORF">EGYM00163_LOCUS18143</name>
</gene>
<evidence type="ECO:0000256" key="1">
    <source>
        <dbReference type="SAM" id="Phobius"/>
    </source>
</evidence>
<dbReference type="EMBL" id="HBJA01051181">
    <property type="protein sequence ID" value="CAE0807015.1"/>
    <property type="molecule type" value="Transcribed_RNA"/>
</dbReference>
<keyword evidence="1" id="KW-1133">Transmembrane helix</keyword>
<sequence>MQEEQLYCAWQGRTADAASLLDLRLTPICQQQRHMEYSDFSGTVIASPGVKGRRLRRAPRVPHLLRHIVLHLKLYPFVCIGWGAALLMPSSTDQRRPVLEKKDEWTTF</sequence>